<feature type="domain" description="Acyltransferase 3" evidence="2">
    <location>
        <begin position="23"/>
        <end position="347"/>
    </location>
</feature>
<evidence type="ECO:0000313" key="4">
    <source>
        <dbReference type="Proteomes" id="UP000317624"/>
    </source>
</evidence>
<feature type="transmembrane region" description="Helical" evidence="1">
    <location>
        <begin position="157"/>
        <end position="174"/>
    </location>
</feature>
<dbReference type="OrthoDB" id="3404679at2"/>
<feature type="transmembrane region" description="Helical" evidence="1">
    <location>
        <begin position="330"/>
        <end position="350"/>
    </location>
</feature>
<dbReference type="InterPro" id="IPR050879">
    <property type="entry name" value="Acyltransferase_3"/>
</dbReference>
<dbReference type="PANTHER" id="PTHR23028">
    <property type="entry name" value="ACETYLTRANSFERASE"/>
    <property type="match status" value="1"/>
</dbReference>
<evidence type="ECO:0000313" key="3">
    <source>
        <dbReference type="EMBL" id="TVT43340.1"/>
    </source>
</evidence>
<sequence length="364" mass="40154">MSPSPVATAATPAATSTPHYVVLDGLRGLAALAVVVFHFMEFVVPDYTRSFIAHAYLAVDFFFCLSGFVIGSAYDTKLARIGVGAFLLRRLVRLHPLVLVGSVLGLLTFVGDPFSHLYATYGPGLTARMFLSSSLLVPYPLVHERYFNLFHLNPPTWSLFWEYMANVLYAVWLVHVRPTTLWLLLAVAAGALCYEASHVGNLAVGFDGNTFWGGAVRMAASFLLGLALYRAGAILPTRLGFPALGALLLLAFILPFVPAANWLLEPVVVLLYFPVLVALGAGAQVSARWATVCHWSGELSYPLYMVHYPFLWLFLSYLEKVKPSFQTQVLWIPVGTLLLLLLAYLVLVGVDAPARRYLRQYLPR</sequence>
<evidence type="ECO:0000259" key="2">
    <source>
        <dbReference type="Pfam" id="PF01757"/>
    </source>
</evidence>
<dbReference type="Proteomes" id="UP000317624">
    <property type="component" value="Unassembled WGS sequence"/>
</dbReference>
<feature type="transmembrane region" description="Helical" evidence="1">
    <location>
        <begin position="94"/>
        <end position="111"/>
    </location>
</feature>
<evidence type="ECO:0000256" key="1">
    <source>
        <dbReference type="SAM" id="Phobius"/>
    </source>
</evidence>
<feature type="transmembrane region" description="Helical" evidence="1">
    <location>
        <begin position="20"/>
        <end position="39"/>
    </location>
</feature>
<keyword evidence="3" id="KW-0808">Transferase</keyword>
<dbReference type="AlphaFoldDB" id="A0A558C3K1"/>
<keyword evidence="3" id="KW-0012">Acyltransferase</keyword>
<feature type="transmembrane region" description="Helical" evidence="1">
    <location>
        <begin position="51"/>
        <end position="74"/>
    </location>
</feature>
<proteinExistence type="predicted"/>
<feature type="transmembrane region" description="Helical" evidence="1">
    <location>
        <begin position="181"/>
        <end position="199"/>
    </location>
</feature>
<feature type="transmembrane region" description="Helical" evidence="1">
    <location>
        <begin position="211"/>
        <end position="229"/>
    </location>
</feature>
<protein>
    <submittedName>
        <fullName evidence="3">Acyltransferase</fullName>
    </submittedName>
</protein>
<dbReference type="InterPro" id="IPR002656">
    <property type="entry name" value="Acyl_transf_3_dom"/>
</dbReference>
<dbReference type="PANTHER" id="PTHR23028:SF134">
    <property type="entry name" value="PUTATIVE (AFU_ORTHOLOGUE AFUA_4G08520)-RELATED"/>
    <property type="match status" value="1"/>
</dbReference>
<comment type="caution">
    <text evidence="3">The sequence shown here is derived from an EMBL/GenBank/DDBJ whole genome shotgun (WGS) entry which is preliminary data.</text>
</comment>
<feature type="transmembrane region" description="Helical" evidence="1">
    <location>
        <begin position="299"/>
        <end position="318"/>
    </location>
</feature>
<organism evidence="3 4">
    <name type="scientific">Hymenobacter setariae</name>
    <dbReference type="NCBI Taxonomy" id="2594794"/>
    <lineage>
        <taxon>Bacteria</taxon>
        <taxon>Pseudomonadati</taxon>
        <taxon>Bacteroidota</taxon>
        <taxon>Cytophagia</taxon>
        <taxon>Cytophagales</taxon>
        <taxon>Hymenobacteraceae</taxon>
        <taxon>Hymenobacter</taxon>
    </lineage>
</organism>
<gene>
    <name evidence="3" type="ORF">FNT36_04430</name>
</gene>
<feature type="transmembrane region" description="Helical" evidence="1">
    <location>
        <begin position="269"/>
        <end position="287"/>
    </location>
</feature>
<dbReference type="GO" id="GO:0016747">
    <property type="term" value="F:acyltransferase activity, transferring groups other than amino-acyl groups"/>
    <property type="evidence" value="ECO:0007669"/>
    <property type="project" value="InterPro"/>
</dbReference>
<dbReference type="RefSeq" id="WP_144844741.1">
    <property type="nucleotide sequence ID" value="NZ_VMRJ01000001.1"/>
</dbReference>
<dbReference type="EMBL" id="VMRJ01000001">
    <property type="protein sequence ID" value="TVT43340.1"/>
    <property type="molecule type" value="Genomic_DNA"/>
</dbReference>
<accession>A0A558C3K1</accession>
<name>A0A558C3K1_9BACT</name>
<keyword evidence="1" id="KW-1133">Transmembrane helix</keyword>
<dbReference type="Pfam" id="PF01757">
    <property type="entry name" value="Acyl_transf_3"/>
    <property type="match status" value="1"/>
</dbReference>
<keyword evidence="1" id="KW-0812">Transmembrane</keyword>
<keyword evidence="4" id="KW-1185">Reference proteome</keyword>
<feature type="transmembrane region" description="Helical" evidence="1">
    <location>
        <begin position="241"/>
        <end position="263"/>
    </location>
</feature>
<reference evidence="3 4" key="1">
    <citation type="submission" date="2019-07" db="EMBL/GenBank/DDBJ databases">
        <title>Hymenobacter sp. straun FUR1 Genome sequencing and assembly.</title>
        <authorList>
            <person name="Chhetri G."/>
        </authorList>
    </citation>
    <scope>NUCLEOTIDE SEQUENCE [LARGE SCALE GENOMIC DNA]</scope>
    <source>
        <strain evidence="3 4">Fur1</strain>
    </source>
</reference>
<keyword evidence="1" id="KW-0472">Membrane</keyword>